<comment type="subcellular location">
    <subcellularLocation>
        <location evidence="1">Endoplasmic reticulum lumen</location>
    </subcellularLocation>
</comment>
<dbReference type="InterPro" id="IPR042050">
    <property type="entry name" value="BIP_NBD"/>
</dbReference>
<evidence type="ECO:0000256" key="10">
    <source>
        <dbReference type="ARBA" id="ARBA00023186"/>
    </source>
</evidence>
<keyword evidence="22" id="KW-1185">Reference proteome</keyword>
<dbReference type="AlphaFoldDB" id="A0A3P8RF01"/>
<dbReference type="GO" id="GO:0140662">
    <property type="term" value="F:ATP-dependent protein folding chaperone"/>
    <property type="evidence" value="ECO:0007669"/>
    <property type="project" value="InterPro"/>
</dbReference>
<evidence type="ECO:0000313" key="21">
    <source>
        <dbReference type="Ensembl" id="ENSACLP00000040169.2"/>
    </source>
</evidence>
<evidence type="ECO:0000256" key="18">
    <source>
        <dbReference type="RuleBase" id="RU003322"/>
    </source>
</evidence>
<dbReference type="FunFam" id="3.30.420.40:FF:000172">
    <property type="entry name" value="Heat shock 70 kDa protein"/>
    <property type="match status" value="1"/>
</dbReference>
<keyword evidence="9 18" id="KW-0067">ATP-binding</keyword>
<evidence type="ECO:0000256" key="20">
    <source>
        <dbReference type="SAM" id="SignalP"/>
    </source>
</evidence>
<feature type="coiled-coil region" evidence="19">
    <location>
        <begin position="283"/>
        <end position="310"/>
    </location>
</feature>
<dbReference type="NCBIfam" id="NF001413">
    <property type="entry name" value="PRK00290.1"/>
    <property type="match status" value="1"/>
</dbReference>
<feature type="chain" id="PRO_5044257307" description="Endoplasmic reticulum chaperone BIP" evidence="20">
    <location>
        <begin position="25"/>
        <end position="642"/>
    </location>
</feature>
<evidence type="ECO:0000256" key="17">
    <source>
        <dbReference type="ARBA" id="ARBA00069311"/>
    </source>
</evidence>
<dbReference type="SUPFAM" id="SSF100934">
    <property type="entry name" value="Heat shock protein 70kD (HSP70), C-terminal subdomain"/>
    <property type="match status" value="1"/>
</dbReference>
<dbReference type="PRINTS" id="PR00301">
    <property type="entry name" value="HEATSHOCK70"/>
</dbReference>
<dbReference type="FunFam" id="3.90.640.10:FF:000153">
    <property type="entry name" value="Endoplasmic reticulum chaperone BiP"/>
    <property type="match status" value="1"/>
</dbReference>
<gene>
    <name evidence="21" type="primary">HSPA5</name>
</gene>
<dbReference type="Proteomes" id="UP000265100">
    <property type="component" value="Chromosome 3"/>
</dbReference>
<dbReference type="Gene3D" id="3.90.640.10">
    <property type="entry name" value="Actin, Chain A, domain 4"/>
    <property type="match status" value="1"/>
</dbReference>
<dbReference type="FunFam" id="2.60.34.10:FF:000002">
    <property type="entry name" value="Heat shock 70 kDa"/>
    <property type="match status" value="1"/>
</dbReference>
<dbReference type="InterPro" id="IPR043129">
    <property type="entry name" value="ATPase_NBD"/>
</dbReference>
<dbReference type="PROSITE" id="PS00329">
    <property type="entry name" value="HSP70_2"/>
    <property type="match status" value="1"/>
</dbReference>
<name>A0A3P8RF01_ASTCA</name>
<dbReference type="InterPro" id="IPR029048">
    <property type="entry name" value="HSP70_C_sf"/>
</dbReference>
<comment type="catalytic activity">
    <reaction evidence="16">
        <text>ATP + H2O = ADP + phosphate + H(+)</text>
        <dbReference type="Rhea" id="RHEA:13065"/>
        <dbReference type="ChEBI" id="CHEBI:15377"/>
        <dbReference type="ChEBI" id="CHEBI:15378"/>
        <dbReference type="ChEBI" id="CHEBI:30616"/>
        <dbReference type="ChEBI" id="CHEBI:43474"/>
        <dbReference type="ChEBI" id="CHEBI:456216"/>
        <dbReference type="EC" id="3.6.4.10"/>
    </reaction>
</comment>
<protein>
    <recommendedName>
        <fullName evidence="17">Endoplasmic reticulum chaperone BIP</fullName>
        <ecNumber evidence="3">3.6.4.10</ecNumber>
    </recommendedName>
    <alternativeName>
        <fullName evidence="11">78 kDa glucose-regulated protein</fullName>
    </alternativeName>
    <alternativeName>
        <fullName evidence="14">Binding-immunoglobulin protein</fullName>
    </alternativeName>
    <alternativeName>
        <fullName evidence="4">Endoplasmic reticulum chaperone BiP</fullName>
    </alternativeName>
    <alternativeName>
        <fullName evidence="13">Heat shock protein 70 family protein 5</fullName>
    </alternativeName>
    <alternativeName>
        <fullName evidence="12">Heat shock protein family A member 5</fullName>
    </alternativeName>
    <alternativeName>
        <fullName evidence="15">Immunoglobulin heavy chain-binding protein</fullName>
    </alternativeName>
</protein>
<evidence type="ECO:0000256" key="5">
    <source>
        <dbReference type="ARBA" id="ARBA00022729"/>
    </source>
</evidence>
<evidence type="ECO:0000256" key="6">
    <source>
        <dbReference type="ARBA" id="ARBA00022741"/>
    </source>
</evidence>
<dbReference type="Gene3D" id="3.30.420.40">
    <property type="match status" value="2"/>
</dbReference>
<organism evidence="21 22">
    <name type="scientific">Astatotilapia calliptera</name>
    <name type="common">Eastern happy</name>
    <name type="synonym">Chromis callipterus</name>
    <dbReference type="NCBI Taxonomy" id="8154"/>
    <lineage>
        <taxon>Eukaryota</taxon>
        <taxon>Metazoa</taxon>
        <taxon>Chordata</taxon>
        <taxon>Craniata</taxon>
        <taxon>Vertebrata</taxon>
        <taxon>Euteleostomi</taxon>
        <taxon>Actinopterygii</taxon>
        <taxon>Neopterygii</taxon>
        <taxon>Teleostei</taxon>
        <taxon>Neoteleostei</taxon>
        <taxon>Acanthomorphata</taxon>
        <taxon>Ovalentaria</taxon>
        <taxon>Cichlomorphae</taxon>
        <taxon>Cichliformes</taxon>
        <taxon>Cichlidae</taxon>
        <taxon>African cichlids</taxon>
        <taxon>Pseudocrenilabrinae</taxon>
        <taxon>Haplochromini</taxon>
        <taxon>Astatotilapia</taxon>
    </lineage>
</organism>
<evidence type="ECO:0000256" key="3">
    <source>
        <dbReference type="ARBA" id="ARBA00012554"/>
    </source>
</evidence>
<keyword evidence="6 18" id="KW-0547">Nucleotide-binding</keyword>
<dbReference type="EC" id="3.6.4.10" evidence="3"/>
<evidence type="ECO:0000256" key="2">
    <source>
        <dbReference type="ARBA" id="ARBA00007381"/>
    </source>
</evidence>
<evidence type="ECO:0000313" key="22">
    <source>
        <dbReference type="Proteomes" id="UP000265100"/>
    </source>
</evidence>
<keyword evidence="10" id="KW-0143">Chaperone</keyword>
<evidence type="ECO:0000256" key="15">
    <source>
        <dbReference type="ARBA" id="ARBA00033037"/>
    </source>
</evidence>
<evidence type="ECO:0000256" key="9">
    <source>
        <dbReference type="ARBA" id="ARBA00022840"/>
    </source>
</evidence>
<dbReference type="Gene3D" id="2.60.34.10">
    <property type="entry name" value="Substrate Binding Domain Of DNAk, Chain A, domain 1"/>
    <property type="match status" value="1"/>
</dbReference>
<keyword evidence="8" id="KW-0256">Endoplasmic reticulum</keyword>
<dbReference type="PANTHER" id="PTHR19375">
    <property type="entry name" value="HEAT SHOCK PROTEIN 70KDA"/>
    <property type="match status" value="1"/>
</dbReference>
<evidence type="ECO:0000256" key="19">
    <source>
        <dbReference type="SAM" id="Coils"/>
    </source>
</evidence>
<dbReference type="Ensembl" id="ENSACLT00000041112.2">
    <property type="protein sequence ID" value="ENSACLP00000040169.2"/>
    <property type="gene ID" value="ENSACLG00000023833.2"/>
</dbReference>
<evidence type="ECO:0000256" key="4">
    <source>
        <dbReference type="ARBA" id="ARBA00019933"/>
    </source>
</evidence>
<evidence type="ECO:0000256" key="16">
    <source>
        <dbReference type="ARBA" id="ARBA00048056"/>
    </source>
</evidence>
<dbReference type="GO" id="GO:0005524">
    <property type="term" value="F:ATP binding"/>
    <property type="evidence" value="ECO:0007669"/>
    <property type="project" value="UniProtKB-KW"/>
</dbReference>
<evidence type="ECO:0000256" key="8">
    <source>
        <dbReference type="ARBA" id="ARBA00022824"/>
    </source>
</evidence>
<proteinExistence type="inferred from homology"/>
<dbReference type="PROSITE" id="PS01036">
    <property type="entry name" value="HSP70_3"/>
    <property type="match status" value="1"/>
</dbReference>
<dbReference type="Pfam" id="PF00012">
    <property type="entry name" value="HSP70"/>
    <property type="match status" value="1"/>
</dbReference>
<sequence>MATFSLCIMELLWVVILLVGTVFGATDDERNTGTVIGIDLGTTYSCVGVFKNGRVEIIPNDQGNRITPSYVAFTSEGERLIGDAAKNQLTSNPENTIFDAKRLIGRTWGDWSVQQDIKYLPFKVTEKKSKPHIQVDIGGGQVKTFAPEEVCAMVLTKMKETAEAYLGKKVTHAVITVPTYFNDAQRQATKDAGTIAGLNVKQIINEATAAGIAYGLDKKDGVKNILVFDLGGGSFDVSILTIDNGVFEVVATNGDTHLGGEDFDQRVMEHFIELYKKKTGKDVRKDNRAVQKLRREVEKAKRELSVWHQTHIEIESFFKGEDFTETLTRAKFEELNMDLFRSTLKPVQKVLEDADLKKSDIDEIVLVGGSTRIPKIQQLVKEFFNGKEPCRGINPDEAVTYGTAVQAGVLSGEEDTGNVLLLDVCPMTLGVETVGGVMTKLIPRNTVVPIKEAQMFTTTSDNQPIVAIKVYEGERPLTKDNHLLATFDLTGIPPAPRGVPQIEVTFEINFSGILRVTAEDKATGNKNEIITDQNWLTPEDIKHMVNDAEHFAEEDKKVKERINAHNELEGYAYSLKNQIESIKKVVEEKIEWLESHQDADLDDFQTKKKELEEVVQSIISKICGSAGVPPADSSKQNEKDEL</sequence>
<reference evidence="21" key="3">
    <citation type="submission" date="2025-09" db="UniProtKB">
        <authorList>
            <consortium name="Ensembl"/>
        </authorList>
    </citation>
    <scope>IDENTIFICATION</scope>
</reference>
<keyword evidence="7" id="KW-0378">Hydrolase</keyword>
<evidence type="ECO:0000256" key="12">
    <source>
        <dbReference type="ARBA" id="ARBA00030223"/>
    </source>
</evidence>
<reference evidence="21" key="2">
    <citation type="submission" date="2025-08" db="UniProtKB">
        <authorList>
            <consortium name="Ensembl"/>
        </authorList>
    </citation>
    <scope>IDENTIFICATION</scope>
</reference>
<evidence type="ECO:0000256" key="14">
    <source>
        <dbReference type="ARBA" id="ARBA00031291"/>
    </source>
</evidence>
<dbReference type="InterPro" id="IPR013126">
    <property type="entry name" value="Hsp_70_fam"/>
</dbReference>
<dbReference type="GeneTree" id="ENSGT00940000154787"/>
<comment type="similarity">
    <text evidence="2 18">Belongs to the heat shock protein 70 family.</text>
</comment>
<evidence type="ECO:0000256" key="13">
    <source>
        <dbReference type="ARBA" id="ARBA00031035"/>
    </source>
</evidence>
<feature type="signal peptide" evidence="20">
    <location>
        <begin position="1"/>
        <end position="24"/>
    </location>
</feature>
<dbReference type="FunFam" id="3.30.30.30:FF:000001">
    <property type="entry name" value="heat shock 70 kDa protein-like"/>
    <property type="match status" value="1"/>
</dbReference>
<evidence type="ECO:0000256" key="1">
    <source>
        <dbReference type="ARBA" id="ARBA00004319"/>
    </source>
</evidence>
<keyword evidence="19" id="KW-0175">Coiled coil</keyword>
<dbReference type="SUPFAM" id="SSF53067">
    <property type="entry name" value="Actin-like ATPase domain"/>
    <property type="match status" value="2"/>
</dbReference>
<dbReference type="SUPFAM" id="SSF100920">
    <property type="entry name" value="Heat shock protein 70kD (HSP70), peptide-binding domain"/>
    <property type="match status" value="1"/>
</dbReference>
<dbReference type="InterPro" id="IPR029047">
    <property type="entry name" value="HSP70_peptide-bd_sf"/>
</dbReference>
<dbReference type="FunFam" id="3.30.420.40:FF:000720">
    <property type="entry name" value="Endoplasmic reticulum chaperone BiP"/>
    <property type="match status" value="1"/>
</dbReference>
<dbReference type="Gene3D" id="1.20.1270.10">
    <property type="match status" value="1"/>
</dbReference>
<evidence type="ECO:0000256" key="11">
    <source>
        <dbReference type="ARBA" id="ARBA00029695"/>
    </source>
</evidence>
<dbReference type="GO" id="GO:0005788">
    <property type="term" value="C:endoplasmic reticulum lumen"/>
    <property type="evidence" value="ECO:0007669"/>
    <property type="project" value="UniProtKB-SubCell"/>
</dbReference>
<accession>A0A3P8RF01</accession>
<dbReference type="CDD" id="cd10241">
    <property type="entry name" value="ASKHA_NBD_HSP70_BiP"/>
    <property type="match status" value="1"/>
</dbReference>
<dbReference type="GO" id="GO:0016787">
    <property type="term" value="F:hydrolase activity"/>
    <property type="evidence" value="ECO:0007669"/>
    <property type="project" value="UniProtKB-KW"/>
</dbReference>
<evidence type="ECO:0000256" key="7">
    <source>
        <dbReference type="ARBA" id="ARBA00022801"/>
    </source>
</evidence>
<reference evidence="21" key="1">
    <citation type="submission" date="2018-05" db="EMBL/GenBank/DDBJ databases">
        <authorList>
            <person name="Datahose"/>
        </authorList>
    </citation>
    <scope>NUCLEOTIDE SEQUENCE</scope>
</reference>
<dbReference type="InterPro" id="IPR018181">
    <property type="entry name" value="Heat_shock_70_CS"/>
</dbReference>
<dbReference type="PROSITE" id="PS00297">
    <property type="entry name" value="HSP70_1"/>
    <property type="match status" value="1"/>
</dbReference>
<keyword evidence="5 20" id="KW-0732">Signal</keyword>